<proteinExistence type="predicted"/>
<reference evidence="1" key="1">
    <citation type="submission" date="2020-11" db="EMBL/GenBank/DDBJ databases">
        <authorList>
            <consortium name="DOE Joint Genome Institute"/>
            <person name="Ahrendt S."/>
            <person name="Riley R."/>
            <person name="Andreopoulos W."/>
            <person name="Labutti K."/>
            <person name="Pangilinan J."/>
            <person name="Ruiz-Duenas F.J."/>
            <person name="Barrasa J.M."/>
            <person name="Sanchez-Garcia M."/>
            <person name="Camarero S."/>
            <person name="Miyauchi S."/>
            <person name="Serrano A."/>
            <person name="Linde D."/>
            <person name="Babiker R."/>
            <person name="Drula E."/>
            <person name="Ayuso-Fernandez I."/>
            <person name="Pacheco R."/>
            <person name="Padilla G."/>
            <person name="Ferreira P."/>
            <person name="Barriuso J."/>
            <person name="Kellner H."/>
            <person name="Castanera R."/>
            <person name="Alfaro M."/>
            <person name="Ramirez L."/>
            <person name="Pisabarro A.G."/>
            <person name="Kuo A."/>
            <person name="Tritt A."/>
            <person name="Lipzen A."/>
            <person name="He G."/>
            <person name="Yan M."/>
            <person name="Ng V."/>
            <person name="Cullen D."/>
            <person name="Martin F."/>
            <person name="Rosso M.-N."/>
            <person name="Henrissat B."/>
            <person name="Hibbett D."/>
            <person name="Martinez A.T."/>
            <person name="Grigoriev I.V."/>
        </authorList>
    </citation>
    <scope>NUCLEOTIDE SEQUENCE</scope>
    <source>
        <strain evidence="1">AH 40177</strain>
    </source>
</reference>
<dbReference type="EMBL" id="JADNRY010000729">
    <property type="protein sequence ID" value="KAF9028728.1"/>
    <property type="molecule type" value="Genomic_DNA"/>
</dbReference>
<keyword evidence="2" id="KW-1185">Reference proteome</keyword>
<organism evidence="1 2">
    <name type="scientific">Rhodocollybia butyracea</name>
    <dbReference type="NCBI Taxonomy" id="206335"/>
    <lineage>
        <taxon>Eukaryota</taxon>
        <taxon>Fungi</taxon>
        <taxon>Dikarya</taxon>
        <taxon>Basidiomycota</taxon>
        <taxon>Agaricomycotina</taxon>
        <taxon>Agaricomycetes</taxon>
        <taxon>Agaricomycetidae</taxon>
        <taxon>Agaricales</taxon>
        <taxon>Marasmiineae</taxon>
        <taxon>Omphalotaceae</taxon>
        <taxon>Rhodocollybia</taxon>
    </lineage>
</organism>
<protein>
    <recommendedName>
        <fullName evidence="3">Endonuclease/exonuclease/phosphatase domain-containing protein</fullName>
    </recommendedName>
</protein>
<evidence type="ECO:0000313" key="1">
    <source>
        <dbReference type="EMBL" id="KAF9028728.1"/>
    </source>
</evidence>
<sequence>MVMRGPKNGSHYTSGKVHNAQANLEYPEATQELSKFLGCLSVSQRLWFTPVTRETPWHPGSTCGLGGLFPDAEEIVEWLDEHNFLLVNKKGVPTHFPHAVEKHPWVIDLTWCNAQATQNDSACEWAFNEDLSVGSDHIGITWKLDPNLVEIDNPLGLKYNMKEVVPKDCIKKFNKEIEIKLDNAANAFSKAMQVATNKVAPPQKLSPHAKLWWDTSCTQVLNQVQLAAQTERHKCLHDGFGDDSLHKNTKHEENHFQRLIKFKKGNWAVKTIENGSGPDVGPKGKIRTVGKISGVDYKAEEKVGLR</sequence>
<gene>
    <name evidence="1" type="ORF">BDP27DRAFT_1436840</name>
</gene>
<dbReference type="SUPFAM" id="SSF56219">
    <property type="entry name" value="DNase I-like"/>
    <property type="match status" value="1"/>
</dbReference>
<dbReference type="AlphaFoldDB" id="A0A9P5P3R2"/>
<evidence type="ECO:0008006" key="3">
    <source>
        <dbReference type="Google" id="ProtNLM"/>
    </source>
</evidence>
<name>A0A9P5P3R2_9AGAR</name>
<dbReference type="OrthoDB" id="2800852at2759"/>
<dbReference type="Gene3D" id="3.60.10.10">
    <property type="entry name" value="Endonuclease/exonuclease/phosphatase"/>
    <property type="match status" value="1"/>
</dbReference>
<dbReference type="InterPro" id="IPR036691">
    <property type="entry name" value="Endo/exonu/phosph_ase_sf"/>
</dbReference>
<accession>A0A9P5P3R2</accession>
<evidence type="ECO:0000313" key="2">
    <source>
        <dbReference type="Proteomes" id="UP000772434"/>
    </source>
</evidence>
<dbReference type="Proteomes" id="UP000772434">
    <property type="component" value="Unassembled WGS sequence"/>
</dbReference>
<comment type="caution">
    <text evidence="1">The sequence shown here is derived from an EMBL/GenBank/DDBJ whole genome shotgun (WGS) entry which is preliminary data.</text>
</comment>